<dbReference type="InterPro" id="IPR055286">
    <property type="entry name" value="RXYLT1-like"/>
</dbReference>
<dbReference type="GO" id="GO:0005794">
    <property type="term" value="C:Golgi apparatus"/>
    <property type="evidence" value="ECO:0007669"/>
    <property type="project" value="TreeGrafter"/>
</dbReference>
<dbReference type="AlphaFoldDB" id="A0A6C0HAG3"/>
<organism evidence="1">
    <name type="scientific">viral metagenome</name>
    <dbReference type="NCBI Taxonomy" id="1070528"/>
    <lineage>
        <taxon>unclassified sequences</taxon>
        <taxon>metagenomes</taxon>
        <taxon>organismal metagenomes</taxon>
    </lineage>
</organism>
<reference evidence="1" key="1">
    <citation type="journal article" date="2020" name="Nature">
        <title>Giant virus diversity and host interactions through global metagenomics.</title>
        <authorList>
            <person name="Schulz F."/>
            <person name="Roux S."/>
            <person name="Paez-Espino D."/>
            <person name="Jungbluth S."/>
            <person name="Walsh D.A."/>
            <person name="Denef V.J."/>
            <person name="McMahon K.D."/>
            <person name="Konstantinidis K.T."/>
            <person name="Eloe-Fadrosh E.A."/>
            <person name="Kyrpides N.C."/>
            <person name="Woyke T."/>
        </authorList>
    </citation>
    <scope>NUCLEOTIDE SEQUENCE</scope>
    <source>
        <strain evidence="1">GVMAG-M-3300023179-86</strain>
    </source>
</reference>
<protein>
    <recommendedName>
        <fullName evidence="2">Exostosin GT47 domain-containing protein</fullName>
    </recommendedName>
</protein>
<proteinExistence type="predicted"/>
<evidence type="ECO:0000313" key="1">
    <source>
        <dbReference type="EMBL" id="QHT77464.1"/>
    </source>
</evidence>
<dbReference type="GO" id="GO:0035269">
    <property type="term" value="P:protein O-linked glycosylation via mannose"/>
    <property type="evidence" value="ECO:0007669"/>
    <property type="project" value="InterPro"/>
</dbReference>
<dbReference type="EMBL" id="MN739917">
    <property type="protein sequence ID" value="QHT77464.1"/>
    <property type="molecule type" value="Genomic_DNA"/>
</dbReference>
<dbReference type="PANTHER" id="PTHR15576:SF1">
    <property type="entry name" value="RIBITOL-5-PHOSPHATE XYLOSYLTRANSFERASE 1"/>
    <property type="match status" value="1"/>
</dbReference>
<accession>A0A6C0HAG3</accession>
<sequence>MENECQFVNSRGILKSCSFYSKNPKSSCNNDYGYLIDMVKNNKMFDGMSIYVCSDLIVYFFKLILPKINKKFVLVTGDSDLCIPRERLNNNEFNSLINSKYLIKWYAQNTQIQNHDKIQQLPIGLDYHTILNKKNHEWKMPNESHIPKDQEGVLLNIIKNSKPFYERKQKIYVNFSKGNDRFGDRINSLKIIPAYLLEKNDGFTPRTKNWMNITEYTFVLSPFGIGMDCHRTWESLCLGSIPIVRAPNFRKLFEDLPVLIVNDWNEVNEELLQKTIEDYKDKTFHYDKLKLQYWIDKINLEQIVE</sequence>
<name>A0A6C0HAG3_9ZZZZ</name>
<evidence type="ECO:0008006" key="2">
    <source>
        <dbReference type="Google" id="ProtNLM"/>
    </source>
</evidence>
<dbReference type="PANTHER" id="PTHR15576">
    <property type="entry name" value="RIBITOL-5-PHOSPHATE XYLOSYLTRANSFERASE 1"/>
    <property type="match status" value="1"/>
</dbReference>
<dbReference type="GO" id="GO:0120053">
    <property type="term" value="F:ribitol beta-1,4-xylosyltransferase activity"/>
    <property type="evidence" value="ECO:0007669"/>
    <property type="project" value="InterPro"/>
</dbReference>